<evidence type="ECO:0000313" key="10">
    <source>
        <dbReference type="RefSeq" id="XP_027341155.1"/>
    </source>
</evidence>
<dbReference type="GO" id="GO:0003723">
    <property type="term" value="F:RNA binding"/>
    <property type="evidence" value="ECO:0007669"/>
    <property type="project" value="InterPro"/>
</dbReference>
<evidence type="ECO:0000256" key="2">
    <source>
        <dbReference type="ARBA" id="ARBA00022737"/>
    </source>
</evidence>
<feature type="compositionally biased region" description="Basic residues" evidence="6">
    <location>
        <begin position="507"/>
        <end position="519"/>
    </location>
</feature>
<feature type="zinc finger region" description="C3H1-type" evidence="5">
    <location>
        <begin position="537"/>
        <end position="564"/>
    </location>
</feature>
<dbReference type="RefSeq" id="XP_027341155.1">
    <property type="nucleotide sequence ID" value="XM_027485354.1"/>
</dbReference>
<keyword evidence="8" id="KW-1185">Reference proteome</keyword>
<protein>
    <submittedName>
        <fullName evidence="9 10">Uncharacterized protein LOC113854397 isoform X1</fullName>
    </submittedName>
</protein>
<dbReference type="Proteomes" id="UP000694853">
    <property type="component" value="Unplaced"/>
</dbReference>
<dbReference type="PANTHER" id="PTHR13119">
    <property type="entry name" value="ZINC FINGER CCCH DOMAIN-CONTAINING PROTEI"/>
    <property type="match status" value="1"/>
</dbReference>
<keyword evidence="2" id="KW-0677">Repeat</keyword>
<feature type="region of interest" description="Disordered" evidence="6">
    <location>
        <begin position="850"/>
        <end position="873"/>
    </location>
</feature>
<dbReference type="RefSeq" id="XP_027341156.1">
    <property type="nucleotide sequence ID" value="XM_027485355.1"/>
</dbReference>
<dbReference type="SMART" id="SM00356">
    <property type="entry name" value="ZnF_C3H1"/>
    <property type="match status" value="3"/>
</dbReference>
<gene>
    <name evidence="9 10 11 12" type="primary">LOC113854397</name>
</gene>
<dbReference type="InterPro" id="IPR045124">
    <property type="entry name" value="Su(sable)-like"/>
</dbReference>
<dbReference type="InterPro" id="IPR000571">
    <property type="entry name" value="Znf_CCCH"/>
</dbReference>
<evidence type="ECO:0000256" key="6">
    <source>
        <dbReference type="SAM" id="MobiDB-lite"/>
    </source>
</evidence>
<evidence type="ECO:0000313" key="8">
    <source>
        <dbReference type="Proteomes" id="UP000694853"/>
    </source>
</evidence>
<keyword evidence="1 5" id="KW-0479">Metal-binding</keyword>
<dbReference type="SUPFAM" id="SSF90229">
    <property type="entry name" value="CCCH zinc finger"/>
    <property type="match status" value="2"/>
</dbReference>
<dbReference type="Pfam" id="PF14608">
    <property type="entry name" value="zf-CCCH_2"/>
    <property type="match status" value="3"/>
</dbReference>
<evidence type="ECO:0000256" key="4">
    <source>
        <dbReference type="ARBA" id="ARBA00022833"/>
    </source>
</evidence>
<dbReference type="GO" id="GO:0008270">
    <property type="term" value="F:zinc ion binding"/>
    <property type="evidence" value="ECO:0007669"/>
    <property type="project" value="UniProtKB-KW"/>
</dbReference>
<organism evidence="8 10">
    <name type="scientific">Abrus precatorius</name>
    <name type="common">Indian licorice</name>
    <name type="synonym">Glycine abrus</name>
    <dbReference type="NCBI Taxonomy" id="3816"/>
    <lineage>
        <taxon>Eukaryota</taxon>
        <taxon>Viridiplantae</taxon>
        <taxon>Streptophyta</taxon>
        <taxon>Embryophyta</taxon>
        <taxon>Tracheophyta</taxon>
        <taxon>Spermatophyta</taxon>
        <taxon>Magnoliopsida</taxon>
        <taxon>eudicotyledons</taxon>
        <taxon>Gunneridae</taxon>
        <taxon>Pentapetalae</taxon>
        <taxon>rosids</taxon>
        <taxon>fabids</taxon>
        <taxon>Fabales</taxon>
        <taxon>Fabaceae</taxon>
        <taxon>Papilionoideae</taxon>
        <taxon>50 kb inversion clade</taxon>
        <taxon>NPAAA clade</taxon>
        <taxon>indigoferoid/millettioid clade</taxon>
        <taxon>Abreae</taxon>
        <taxon>Abrus</taxon>
    </lineage>
</organism>
<reference evidence="9 10" key="2">
    <citation type="submission" date="2025-04" db="UniProtKB">
        <authorList>
            <consortium name="RefSeq"/>
        </authorList>
    </citation>
    <scope>IDENTIFICATION</scope>
    <source>
        <tissue evidence="9 10">Young leaves</tissue>
    </source>
</reference>
<evidence type="ECO:0000313" key="9">
    <source>
        <dbReference type="RefSeq" id="XP_027341154.1"/>
    </source>
</evidence>
<dbReference type="OrthoDB" id="411372at2759"/>
<dbReference type="InterPro" id="IPR036855">
    <property type="entry name" value="Znf_CCCH_sf"/>
</dbReference>
<feature type="domain" description="C3H1-type" evidence="7">
    <location>
        <begin position="591"/>
        <end position="619"/>
    </location>
</feature>
<feature type="region of interest" description="Disordered" evidence="6">
    <location>
        <begin position="42"/>
        <end position="65"/>
    </location>
</feature>
<reference evidence="8" key="1">
    <citation type="journal article" date="2019" name="Toxins">
        <title>Detection of Abrin-Like and Prepropulchellin-Like Toxin Genes and Transcripts Using Whole Genome Sequencing and Full-Length Transcript Sequencing of Abrus precatorius.</title>
        <authorList>
            <person name="Hovde B.T."/>
            <person name="Daligault H.E."/>
            <person name="Hanschen E.R."/>
            <person name="Kunde Y.A."/>
            <person name="Johnson M.B."/>
            <person name="Starkenburg S.R."/>
            <person name="Johnson S.L."/>
        </authorList>
    </citation>
    <scope>NUCLEOTIDE SEQUENCE [LARGE SCALE GENOMIC DNA]</scope>
</reference>
<evidence type="ECO:0000256" key="5">
    <source>
        <dbReference type="PROSITE-ProRule" id="PRU00723"/>
    </source>
</evidence>
<feature type="region of interest" description="Disordered" evidence="6">
    <location>
        <begin position="641"/>
        <end position="663"/>
    </location>
</feature>
<feature type="region of interest" description="Disordered" evidence="6">
    <location>
        <begin position="461"/>
        <end position="525"/>
    </location>
</feature>
<dbReference type="PANTHER" id="PTHR13119:SF12">
    <property type="entry name" value="PROTEIN SUPPRESSOR OF SABLE"/>
    <property type="match status" value="1"/>
</dbReference>
<dbReference type="Gene3D" id="2.30.30.1190">
    <property type="match status" value="1"/>
</dbReference>
<feature type="zinc finger region" description="C3H1-type" evidence="5">
    <location>
        <begin position="591"/>
        <end position="619"/>
    </location>
</feature>
<keyword evidence="3 5" id="KW-0863">Zinc-finger</keyword>
<dbReference type="KEGG" id="aprc:113854397"/>
<dbReference type="Gene3D" id="4.10.1000.10">
    <property type="entry name" value="Zinc finger, CCCH-type"/>
    <property type="match status" value="1"/>
</dbReference>
<dbReference type="GeneID" id="113854397"/>
<sequence length="932" mass="102509">MELGTSKSEFPMAYRRSHLRSHTYHTLVHILSHLSASTASLQSSTQPLTVSDNGSGRMGQENKEKEHNCSDFVGSDYMDPKDTVTPQEEIQEVHETNERVGDKNMDFSSNKMVLDDIELMMGIEEMSTQANGLDKELKLMDELELAVKGTQDVVCDNGLIPVNLESNEKQNGSSEVGMDFQVDDLELLHSDVKSSGNARLLQDPEKLNLLASEGFDLSSTFNVSISTEGSLPTTEVGECEKEEQCGQKVAEAMHISFDMDMNSEGLNISEEGGLLDSSILKDNLGVWNGGEKAEKIICVDNTANSSNILIENGDMEEGEISADLVMNGSSFDMSSSDALILQQMKVDEVQKPKNVTGNMVYSCKTGNGESEKGFKSNSFMVNAFQDANNSGQAEPRTSVEKGIACMEFDKTGECGSLLKSGNSKDRYEGCKGINDWLTNFTQNQVLHRGFLEENVTTDHGNSSAVKLVDASRKRKHGSGSEEEEQTEKLVDASKKKKRGPISEVKKEKKKKKYRKKRAEKNREQGVKRLKLQPVQKPKTVSYCRHYLKGKCYEGDKCQFSHDTVPLTKSKPCVHFTRHSCMKGDDCPFDHQLSKYPCTNFVSRGSCSRGDTCMFSHQVPTNQDIPTPSKVCKPELTSPLQSGNTNFSTPLNNPSSSSVQQSRFTNSGGVHSCINVEHKVTHTVQKQLTPPKGINFINVAKLSSSPRTPRQGMVTTTKENPVQIGTPADQRAFGTTQKDGAIAKKLQAVTPKGINFLSFGKGSVCSFKSPIHSDVNRQTGIKLPQLLNFGLPEQPSSSLYKDDCSKVSDRTKQNVPQTDLFSNEFLNVNQAVAKGMKLAFPGKNSIDASIRDHGLRKSVQEGKKSSDNSHTSNMISPMVLRPFVSNQYSERIISGFHKHASNSGQRALLSTLAFAAEHESDIKMKDPADASCV</sequence>
<feature type="compositionally biased region" description="Basic and acidic residues" evidence="6">
    <location>
        <begin position="850"/>
        <end position="866"/>
    </location>
</feature>
<dbReference type="RefSeq" id="XP_027341157.1">
    <property type="nucleotide sequence ID" value="XM_027485356.1"/>
</dbReference>
<name>A0A8B8KBK5_ABRPR</name>
<dbReference type="GO" id="GO:0045892">
    <property type="term" value="P:negative regulation of DNA-templated transcription"/>
    <property type="evidence" value="ECO:0007669"/>
    <property type="project" value="InterPro"/>
</dbReference>
<dbReference type="AlphaFoldDB" id="A0A8B8KBK5"/>
<accession>A0A8B8KBK5</accession>
<evidence type="ECO:0000313" key="11">
    <source>
        <dbReference type="RefSeq" id="XP_027341156.1"/>
    </source>
</evidence>
<evidence type="ECO:0000259" key="7">
    <source>
        <dbReference type="PROSITE" id="PS50103"/>
    </source>
</evidence>
<evidence type="ECO:0000256" key="1">
    <source>
        <dbReference type="ARBA" id="ARBA00022723"/>
    </source>
</evidence>
<keyword evidence="4 5" id="KW-0862">Zinc</keyword>
<feature type="domain" description="C3H1-type" evidence="7">
    <location>
        <begin position="566"/>
        <end position="590"/>
    </location>
</feature>
<proteinExistence type="predicted"/>
<feature type="zinc finger region" description="C3H1-type" evidence="5">
    <location>
        <begin position="566"/>
        <end position="590"/>
    </location>
</feature>
<evidence type="ECO:0000256" key="3">
    <source>
        <dbReference type="ARBA" id="ARBA00022771"/>
    </source>
</evidence>
<dbReference type="PROSITE" id="PS50103">
    <property type="entry name" value="ZF_C3H1"/>
    <property type="match status" value="3"/>
</dbReference>
<evidence type="ECO:0000313" key="12">
    <source>
        <dbReference type="RefSeq" id="XP_027341157.1"/>
    </source>
</evidence>
<dbReference type="GO" id="GO:0005634">
    <property type="term" value="C:nucleus"/>
    <property type="evidence" value="ECO:0007669"/>
    <property type="project" value="TreeGrafter"/>
</dbReference>
<feature type="domain" description="C3H1-type" evidence="7">
    <location>
        <begin position="537"/>
        <end position="564"/>
    </location>
</feature>
<dbReference type="RefSeq" id="XP_027341154.1">
    <property type="nucleotide sequence ID" value="XM_027485353.1"/>
</dbReference>